<evidence type="ECO:0000313" key="2">
    <source>
        <dbReference type="EMBL" id="CAG5110232.1"/>
    </source>
</evidence>
<dbReference type="Gene3D" id="2.60.40.4100">
    <property type="entry name" value="Zona pellucida, ZP-C domain"/>
    <property type="match status" value="1"/>
</dbReference>
<name>A0ABN7T3L4_OIKDI</name>
<dbReference type="Gene3D" id="1.20.90.10">
    <property type="entry name" value="Phospholipase A2 domain"/>
    <property type="match status" value="1"/>
</dbReference>
<accession>A0ABN7T3L4</accession>
<dbReference type="InterPro" id="IPR001507">
    <property type="entry name" value="ZP_dom"/>
</dbReference>
<proteinExistence type="predicted"/>
<evidence type="ECO:0000313" key="3">
    <source>
        <dbReference type="Proteomes" id="UP001158576"/>
    </source>
</evidence>
<dbReference type="InterPro" id="IPR036444">
    <property type="entry name" value="PLipase_A2_dom_sf"/>
</dbReference>
<keyword evidence="3" id="KW-1185">Reference proteome</keyword>
<evidence type="ECO:0000259" key="1">
    <source>
        <dbReference type="PROSITE" id="PS51034"/>
    </source>
</evidence>
<dbReference type="Proteomes" id="UP001158576">
    <property type="component" value="Chromosome 2"/>
</dbReference>
<dbReference type="InterPro" id="IPR042235">
    <property type="entry name" value="ZP-C_dom"/>
</dbReference>
<organism evidence="2 3">
    <name type="scientific">Oikopleura dioica</name>
    <name type="common">Tunicate</name>
    <dbReference type="NCBI Taxonomy" id="34765"/>
    <lineage>
        <taxon>Eukaryota</taxon>
        <taxon>Metazoa</taxon>
        <taxon>Chordata</taxon>
        <taxon>Tunicata</taxon>
        <taxon>Appendicularia</taxon>
        <taxon>Copelata</taxon>
        <taxon>Oikopleuridae</taxon>
        <taxon>Oikopleura</taxon>
    </lineage>
</organism>
<feature type="domain" description="ZP" evidence="1">
    <location>
        <begin position="1571"/>
        <end position="1827"/>
    </location>
</feature>
<dbReference type="EMBL" id="OU015567">
    <property type="protein sequence ID" value="CAG5110232.1"/>
    <property type="molecule type" value="Genomic_DNA"/>
</dbReference>
<dbReference type="SUPFAM" id="SSF48619">
    <property type="entry name" value="Phospholipase A2, PLA2"/>
    <property type="match status" value="1"/>
</dbReference>
<reference evidence="2 3" key="1">
    <citation type="submission" date="2021-04" db="EMBL/GenBank/DDBJ databases">
        <authorList>
            <person name="Bliznina A."/>
        </authorList>
    </citation>
    <scope>NUCLEOTIDE SEQUENCE [LARGE SCALE GENOMIC DNA]</scope>
</reference>
<protein>
    <submittedName>
        <fullName evidence="2">Oidioi.mRNA.OKI2018_I69.chr2.g4652.t2.cds</fullName>
    </submittedName>
</protein>
<dbReference type="SMART" id="SM00241">
    <property type="entry name" value="ZP"/>
    <property type="match status" value="1"/>
</dbReference>
<sequence length="1840" mass="206462">MALNGYHRPFSKSFSADFLRRDIFETLKSFQRRVLLHGDDYDGVGTTFAPPTTSTFDYSDRDGRNFASSTPALLPLDDIPTADVGADLPAPEARYLSQLLQMVKHYEYGHTTFAGQPIEPSTNELIKKRFNYGCNCYVSTGSSQMQKSYGSALNDYDNTCRQLIKCYETVQSRDQSCSNAGLDGPYQFSLSAKDATLAAADRSVTCSDAADSCERMTCECDAAFAKASAMEFEKLTGPLDQDQYNWYVFYYGQGYTDIRTSAVCDGVDLNDVNLKSLADQYYNGFDSGIPQDLHDEFTAKIDNSVFFESESEALNYFRDIVDEITADCKSEACSVMAKWAYVTPAFYGFIAGVAYKYQSGESTEVTARLFANDFDAIEANQQYFPESYAKFVENKRATLLRGYLFDFAFQLDLMPFLRWAIDNINEEDIVNMDVRISDATFTHFAVTKALQFNEVTEENYEAEYKAYTDLILSVDGGIESKVKWALLDVLDIGKSAPGHEERVGTILNAQVDIWTQSVNWVGDALNIEEIDWETEIRWAFVKASMLRVYETDDYFNDPIYFDIFALPENSVAGAAKFCEEAGQVLFPVDTHDVRAEILHARLKEVIQKRRFVKECGLIMPYERVEGAESNVFYNIHTGSTECNRLSWITLDSDEMMDMTMFAACANDNGKSDKFDQATQAVCRGDDEKDTYKVDFANVLASYSSYYQNIYGRELTEIFQGTLIRKFYDNQEYQVFDTEQAFHSFFQNKIFELMTQSNDDWYGRWAFESEFFIKLSAALATSTFVQDESVYESIFDAPISGGMKYVAISEYLPWFTDRLSQKKSSMILKSYLFDFLWSAGYLDCYASEEKCELGRLIHGGVLDANIDDAPRGDDISYNSLVYLIDTVTWPWNYGIRDDNATAYELVNAAREYSINGNPGLKAKYLFLPENCINCEGPNALDAAFDAFMNSNIDNIFKEGTANDLIAFIDTIFSDFGVSHTASDDQIIEIFNESAEQLDFRSYVQFTESDLHNLAHNVLAGAGLATEHNKLSLDTVFEAAKSEFDFSGEISTEGLVASVDLLFIDAGIETPDLDFVTELTTAPPGVLVFNVGPNFANRLPPSTGWDFFADLHAGLAPFGASLFIGTFDPVSSARWFNEFYDLNYSNDETISVILPFGYEDGVVGITGQRFCDKSLPWGPWGDEPCEECYLFYRVSSEGRGLVWAPIDETLVIIANEPIDGDVVPYPGAYNNFVCYKNVDLRFHEAFEHLWTKGALAPLPQDVQDTVLHRTYENGPHYITSDGEAYLLIAEGIFKAITEDYPSGFEHDVLGRFAFETPLFLKFIAATVVVSEIRATHVGDWEIDFETILNGIYDSSISHGYLDAGAYQSAIPWLLNNYSESATTILIKGIVYTVLDRAGVTSFQTLQECFERVANNDFKFTDETVVKDVVNYLRVVIPADAADLSSPDLIQNSAVRGYIMKLVIIGNSGQEDSCNGIGCFQWHPSGFAAEILYTNLDWLLENEHDPRGLTSAIEEISQRHLGKIIFTRLQIQVFFRFTMEHLISNRCPTGNCWTLNESTGECEIKPDADCWGLTCGADTMNFWFRPDLLDVLADDQREGIFAADCAPVWDDANSAFSWSENIGKCMVAESNAETGDIDFIVAISRADSRQDIKIHGIDFFTADYESQISARFRCSYDSEISASSEVFNVKPGYPADASFSDKGDFTEAFSIDLYNDDEFSQAVGDVVYVGQELFVDVNWAVTEGVQFYAQSCEIDIDGQTVSLISDNCLADIFGVTNHQPGVYSNNGSYKFSYTTFTNDRDLGKTNTISCALKICLTGDQNTCAPATSCPQNEFNFVLPSRRR</sequence>
<gene>
    <name evidence="2" type="ORF">OKIOD_LOCUS13417</name>
</gene>
<dbReference type="PROSITE" id="PS51034">
    <property type="entry name" value="ZP_2"/>
    <property type="match status" value="1"/>
</dbReference>